<evidence type="ECO:0000256" key="2">
    <source>
        <dbReference type="ARBA" id="ARBA00022801"/>
    </source>
</evidence>
<comment type="similarity">
    <text evidence="1 4">Belongs to the glycosyl hydrolase 1 family.</text>
</comment>
<protein>
    <submittedName>
        <fullName evidence="5">6-phospho-beta-glucosidase</fullName>
    </submittedName>
</protein>
<dbReference type="AlphaFoldDB" id="A0A2A7BHD4"/>
<dbReference type="InterPro" id="IPR033132">
    <property type="entry name" value="GH_1_N_CS"/>
</dbReference>
<dbReference type="SUPFAM" id="SSF51445">
    <property type="entry name" value="(Trans)glycosidases"/>
    <property type="match status" value="1"/>
</dbReference>
<dbReference type="PANTHER" id="PTHR10353">
    <property type="entry name" value="GLYCOSYL HYDROLASE"/>
    <property type="match status" value="1"/>
</dbReference>
<dbReference type="RefSeq" id="WP_097769821.1">
    <property type="nucleotide sequence ID" value="NZ_NOUW01000003.1"/>
</dbReference>
<accession>A0A2A7BHD4</accession>
<dbReference type="InterPro" id="IPR017853">
    <property type="entry name" value="GH"/>
</dbReference>
<dbReference type="Gene3D" id="3.20.20.80">
    <property type="entry name" value="Glycosidases"/>
    <property type="match status" value="1"/>
</dbReference>
<dbReference type="PRINTS" id="PR00131">
    <property type="entry name" value="GLHYDRLASE1"/>
</dbReference>
<dbReference type="FunFam" id="3.20.20.80:FF:000004">
    <property type="entry name" value="Beta-glucosidase 6-phospho-beta-glucosidase"/>
    <property type="match status" value="1"/>
</dbReference>
<keyword evidence="3" id="KW-0326">Glycosidase</keyword>
<evidence type="ECO:0000256" key="1">
    <source>
        <dbReference type="ARBA" id="ARBA00010838"/>
    </source>
</evidence>
<dbReference type="Pfam" id="PF00232">
    <property type="entry name" value="Glyco_hydro_1"/>
    <property type="match status" value="1"/>
</dbReference>
<name>A0A2A7BHD4_9FIRM</name>
<dbReference type="GO" id="GO:0008422">
    <property type="term" value="F:beta-glucosidase activity"/>
    <property type="evidence" value="ECO:0007669"/>
    <property type="project" value="TreeGrafter"/>
</dbReference>
<dbReference type="EMBL" id="NOUW01000003">
    <property type="protein sequence ID" value="PDX90820.1"/>
    <property type="molecule type" value="Genomic_DNA"/>
</dbReference>
<keyword evidence="2" id="KW-0378">Hydrolase</keyword>
<proteinExistence type="inferred from homology"/>
<evidence type="ECO:0000313" key="5">
    <source>
        <dbReference type="EMBL" id="PDX90820.1"/>
    </source>
</evidence>
<dbReference type="Proteomes" id="UP000220438">
    <property type="component" value="Unassembled WGS sequence"/>
</dbReference>
<evidence type="ECO:0000256" key="3">
    <source>
        <dbReference type="ARBA" id="ARBA00023295"/>
    </source>
</evidence>
<dbReference type="GO" id="GO:0005829">
    <property type="term" value="C:cytosol"/>
    <property type="evidence" value="ECO:0007669"/>
    <property type="project" value="TreeGrafter"/>
</dbReference>
<comment type="caution">
    <text evidence="5">The sequence shown here is derived from an EMBL/GenBank/DDBJ whole genome shotgun (WGS) entry which is preliminary data.</text>
</comment>
<dbReference type="InterPro" id="IPR001360">
    <property type="entry name" value="Glyco_hydro_1"/>
</dbReference>
<reference evidence="5 6" key="1">
    <citation type="journal article" date="2017" name="Front. Microbiol.">
        <title>New Insights into the Diversity of the Genus Faecalibacterium.</title>
        <authorList>
            <person name="Benevides L."/>
            <person name="Burman S."/>
            <person name="Martin R."/>
            <person name="Robert V."/>
            <person name="Thomas M."/>
            <person name="Miquel S."/>
            <person name="Chain F."/>
            <person name="Sokol H."/>
            <person name="Bermudez-Humaran L.G."/>
            <person name="Morrison M."/>
            <person name="Langella P."/>
            <person name="Azevedo V.A."/>
            <person name="Chatel J.M."/>
            <person name="Soares S."/>
        </authorList>
    </citation>
    <scope>NUCLEOTIDE SEQUENCE [LARGE SCALE GENOMIC DNA]</scope>
    <source>
        <strain evidence="5 6">AHMP21</strain>
    </source>
</reference>
<dbReference type="GO" id="GO:0016052">
    <property type="term" value="P:carbohydrate catabolic process"/>
    <property type="evidence" value="ECO:0007669"/>
    <property type="project" value="TreeGrafter"/>
</dbReference>
<dbReference type="PROSITE" id="PS00653">
    <property type="entry name" value="GLYCOSYL_HYDROL_F1_2"/>
    <property type="match status" value="1"/>
</dbReference>
<evidence type="ECO:0000256" key="4">
    <source>
        <dbReference type="RuleBase" id="RU003690"/>
    </source>
</evidence>
<dbReference type="PANTHER" id="PTHR10353:SF122">
    <property type="entry name" value="6-PHOSPHO-BETA-GLUCOSIDASE ASCB-RELATED"/>
    <property type="match status" value="1"/>
</dbReference>
<organism evidence="5 6">
    <name type="scientific">Faecalibacterium prausnitzii</name>
    <dbReference type="NCBI Taxonomy" id="853"/>
    <lineage>
        <taxon>Bacteria</taxon>
        <taxon>Bacillati</taxon>
        <taxon>Bacillota</taxon>
        <taxon>Clostridia</taxon>
        <taxon>Eubacteriales</taxon>
        <taxon>Oscillospiraceae</taxon>
        <taxon>Faecalibacterium</taxon>
    </lineage>
</organism>
<sequence>MYFPRNFLWGGATAANQCEGAYLEDGKGLSIQDVLPKGFKVITEEPTPDNLKLKGIDYYHRYKEDIKLFAGMGFKVYRFSIAWSRIFPTGEEAQPNKAGLKFYDDVIDECHKYGIEPLITISHYETPLALARKYNGWSNRIMIDLYLKYCQVLFERYKGKVKYWITFNEINSILHQPFVSGAILTPKAQLSNQQLYQAIHYELVASAKAVQLAHSIDPEYKVGSMILAVTIYPLTPNPDDIIEVMELDNEVYLFSDVQALGAYPYYAKRVFEEKGVQLEISDEDREALTHTVDFVSFSYYSSNCAAADHSLGEPTGSNMVPTLKRNPYSKVSEWGWQIDPKGLRYTLNRLYSRYHKPLFIAENGLGANDTLVPDGHGSFTVEDDYRIRYMNDHLVQVSEALHDGVDVMGYTSWGCIDLISCSTAEIKKRYGMIYVDLNSDGSGTLERYKKKSYEWYRRVIESDGESLELDPEKPIVL</sequence>
<evidence type="ECO:0000313" key="6">
    <source>
        <dbReference type="Proteomes" id="UP000220438"/>
    </source>
</evidence>
<gene>
    <name evidence="5" type="ORF">CHR61_00595</name>
</gene>